<name>A0A7V7VU96_9HYPH</name>
<proteinExistence type="predicted"/>
<sequence length="39" mass="4452">MPDTSIGFFTDTGQYAGLYKTCEYEHLKNWQKPGAEPRA</sequence>
<comment type="caution">
    <text evidence="1">The sequence shown here is derived from an EMBL/GenBank/DDBJ whole genome shotgun (WGS) entry which is preliminary data.</text>
</comment>
<organism evidence="1 2">
    <name type="scientific">Brucella tritici</name>
    <dbReference type="NCBI Taxonomy" id="94626"/>
    <lineage>
        <taxon>Bacteria</taxon>
        <taxon>Pseudomonadati</taxon>
        <taxon>Pseudomonadota</taxon>
        <taxon>Alphaproteobacteria</taxon>
        <taxon>Hyphomicrobiales</taxon>
        <taxon>Brucellaceae</taxon>
        <taxon>Brucella/Ochrobactrum group</taxon>
        <taxon>Brucella</taxon>
    </lineage>
</organism>
<gene>
    <name evidence="1" type="ORF">F9K94_11070</name>
</gene>
<evidence type="ECO:0000313" key="2">
    <source>
        <dbReference type="Proteomes" id="UP000460650"/>
    </source>
</evidence>
<evidence type="ECO:0000313" key="1">
    <source>
        <dbReference type="EMBL" id="KAB2656929.1"/>
    </source>
</evidence>
<dbReference type="AlphaFoldDB" id="A0A7V7VU96"/>
<protein>
    <submittedName>
        <fullName evidence="1">Enoyl-CoA hydratase/isomerase family protein</fullName>
    </submittedName>
</protein>
<dbReference type="GO" id="GO:0016853">
    <property type="term" value="F:isomerase activity"/>
    <property type="evidence" value="ECO:0007669"/>
    <property type="project" value="UniProtKB-KW"/>
</dbReference>
<keyword evidence="1" id="KW-0413">Isomerase</keyword>
<reference evidence="1 2" key="1">
    <citation type="submission" date="2019-09" db="EMBL/GenBank/DDBJ databases">
        <title>Taxonomic organization of the family Brucellaceae based on a phylogenomic approach.</title>
        <authorList>
            <person name="Leclercq S."/>
            <person name="Cloeckaert A."/>
            <person name="Zygmunt M.S."/>
        </authorList>
    </citation>
    <scope>NUCLEOTIDE SEQUENCE [LARGE SCALE GENOMIC DNA]</scope>
    <source>
        <strain evidence="1 2">TA93</strain>
    </source>
</reference>
<accession>A0A7V7VU96</accession>
<dbReference type="Proteomes" id="UP000460650">
    <property type="component" value="Unassembled WGS sequence"/>
</dbReference>
<dbReference type="EMBL" id="WBVY01000003">
    <property type="protein sequence ID" value="KAB2656929.1"/>
    <property type="molecule type" value="Genomic_DNA"/>
</dbReference>